<evidence type="ECO:0000313" key="1">
    <source>
        <dbReference type="EMBL" id="BBO78606.1"/>
    </source>
</evidence>
<gene>
    <name evidence="1" type="ORF">DSCW_60230</name>
</gene>
<organism evidence="1 2">
    <name type="scientific">Desulfosarcina widdelii</name>
    <dbReference type="NCBI Taxonomy" id="947919"/>
    <lineage>
        <taxon>Bacteria</taxon>
        <taxon>Pseudomonadati</taxon>
        <taxon>Thermodesulfobacteriota</taxon>
        <taxon>Desulfobacteria</taxon>
        <taxon>Desulfobacterales</taxon>
        <taxon>Desulfosarcinaceae</taxon>
        <taxon>Desulfosarcina</taxon>
    </lineage>
</organism>
<dbReference type="KEGG" id="dwd:DSCW_60230"/>
<evidence type="ECO:0000313" key="2">
    <source>
        <dbReference type="Proteomes" id="UP000427769"/>
    </source>
</evidence>
<dbReference type="Proteomes" id="UP000427769">
    <property type="component" value="Chromosome"/>
</dbReference>
<name>A0A5K7Z9T0_9BACT</name>
<accession>A0A5K7Z9T0</accession>
<protein>
    <submittedName>
        <fullName evidence="1">Uncharacterized protein</fullName>
    </submittedName>
</protein>
<keyword evidence="2" id="KW-1185">Reference proteome</keyword>
<dbReference type="EMBL" id="AP021875">
    <property type="protein sequence ID" value="BBO78606.1"/>
    <property type="molecule type" value="Genomic_DNA"/>
</dbReference>
<sequence length="141" mass="16101">MPRAIQLSLFDEPTLNVARPVKEALNDDVRASGLSREQIVDRMNMFAERYGVNLARGNNRRLTIEIFEKWLNPNDLKRQIPLKALPVFCAAVGQCSAMDVLTRPMGLRVIGDRDQKLLAWAKAKMVVKEQGRRIRKIESEL</sequence>
<dbReference type="OrthoDB" id="5456735at2"/>
<dbReference type="AlphaFoldDB" id="A0A5K7Z9T0"/>
<dbReference type="RefSeq" id="WP_155307222.1">
    <property type="nucleotide sequence ID" value="NZ_AP021875.1"/>
</dbReference>
<reference evidence="1 2" key="1">
    <citation type="submission" date="2019-11" db="EMBL/GenBank/DDBJ databases">
        <title>Comparative genomics of hydrocarbon-degrading Desulfosarcina strains.</title>
        <authorList>
            <person name="Watanabe M."/>
            <person name="Kojima H."/>
            <person name="Fukui M."/>
        </authorList>
    </citation>
    <scope>NUCLEOTIDE SEQUENCE [LARGE SCALE GENOMIC DNA]</scope>
    <source>
        <strain evidence="1 2">PP31</strain>
    </source>
</reference>
<proteinExistence type="predicted"/>